<proteinExistence type="predicted"/>
<dbReference type="InterPro" id="IPR007168">
    <property type="entry name" value="Phageshock_PspC_N"/>
</dbReference>
<keyword evidence="3 6" id="KW-0812">Transmembrane</keyword>
<keyword evidence="4 6" id="KW-1133">Transmembrane helix</keyword>
<dbReference type="GO" id="GO:0005886">
    <property type="term" value="C:plasma membrane"/>
    <property type="evidence" value="ECO:0007669"/>
    <property type="project" value="UniProtKB-SubCell"/>
</dbReference>
<evidence type="ECO:0000256" key="6">
    <source>
        <dbReference type="SAM" id="Phobius"/>
    </source>
</evidence>
<evidence type="ECO:0000256" key="4">
    <source>
        <dbReference type="ARBA" id="ARBA00022989"/>
    </source>
</evidence>
<dbReference type="AlphaFoldDB" id="A0A1Q9LJ28"/>
<reference evidence="8 9" key="1">
    <citation type="submission" date="2016-10" db="EMBL/GenBank/DDBJ databases">
        <title>The Draft Genome Sequence of Actinokineospora bangkokensis 44EHWT reveals the biosynthetic pathway of antifungal compounds Thailandins with unusual extender unit butylmalonyl-CoA.</title>
        <authorList>
            <person name="Greule A."/>
            <person name="Intra B."/>
            <person name="Flemming S."/>
            <person name="Rommel M.G."/>
            <person name="Panbangred W."/>
            <person name="Bechthold A."/>
        </authorList>
    </citation>
    <scope>NUCLEOTIDE SEQUENCE [LARGE SCALE GENOMIC DNA]</scope>
    <source>
        <strain evidence="8 9">44EHW</strain>
    </source>
</reference>
<keyword evidence="5 6" id="KW-0472">Membrane</keyword>
<dbReference type="Pfam" id="PF04024">
    <property type="entry name" value="PspC"/>
    <property type="match status" value="1"/>
</dbReference>
<evidence type="ECO:0000256" key="2">
    <source>
        <dbReference type="ARBA" id="ARBA00022475"/>
    </source>
</evidence>
<keyword evidence="9" id="KW-1185">Reference proteome</keyword>
<accession>A0A1Q9LJ28</accession>
<feature type="transmembrane region" description="Helical" evidence="6">
    <location>
        <begin position="32"/>
        <end position="55"/>
    </location>
</feature>
<sequence>MGITRAAHGKVLGGVCAGLAARLPVSPWVLRALFAALALFPISSVLLYLALWLVLPPASARPEPRR</sequence>
<dbReference type="PANTHER" id="PTHR33885">
    <property type="entry name" value="PHAGE SHOCK PROTEIN C"/>
    <property type="match status" value="1"/>
</dbReference>
<dbReference type="PANTHER" id="PTHR33885:SF3">
    <property type="entry name" value="PHAGE SHOCK PROTEIN C"/>
    <property type="match status" value="1"/>
</dbReference>
<dbReference type="Proteomes" id="UP000186040">
    <property type="component" value="Unassembled WGS sequence"/>
</dbReference>
<evidence type="ECO:0000256" key="5">
    <source>
        <dbReference type="ARBA" id="ARBA00023136"/>
    </source>
</evidence>
<name>A0A1Q9LJ28_9PSEU</name>
<evidence type="ECO:0000313" key="9">
    <source>
        <dbReference type="Proteomes" id="UP000186040"/>
    </source>
</evidence>
<protein>
    <recommendedName>
        <fullName evidence="7">Phage shock protein PspC N-terminal domain-containing protein</fullName>
    </recommendedName>
</protein>
<evidence type="ECO:0000259" key="7">
    <source>
        <dbReference type="Pfam" id="PF04024"/>
    </source>
</evidence>
<evidence type="ECO:0000256" key="3">
    <source>
        <dbReference type="ARBA" id="ARBA00022692"/>
    </source>
</evidence>
<comment type="caution">
    <text evidence="8">The sequence shown here is derived from an EMBL/GenBank/DDBJ whole genome shotgun (WGS) entry which is preliminary data.</text>
</comment>
<organism evidence="8 9">
    <name type="scientific">Actinokineospora bangkokensis</name>
    <dbReference type="NCBI Taxonomy" id="1193682"/>
    <lineage>
        <taxon>Bacteria</taxon>
        <taxon>Bacillati</taxon>
        <taxon>Actinomycetota</taxon>
        <taxon>Actinomycetes</taxon>
        <taxon>Pseudonocardiales</taxon>
        <taxon>Pseudonocardiaceae</taxon>
        <taxon>Actinokineospora</taxon>
    </lineage>
</organism>
<comment type="subcellular location">
    <subcellularLocation>
        <location evidence="1">Cell membrane</location>
        <topology evidence="1">Single-pass membrane protein</topology>
    </subcellularLocation>
</comment>
<dbReference type="InterPro" id="IPR052027">
    <property type="entry name" value="PspC"/>
</dbReference>
<dbReference type="STRING" id="1193682.BJP25_23635"/>
<evidence type="ECO:0000313" key="8">
    <source>
        <dbReference type="EMBL" id="OLR92013.1"/>
    </source>
</evidence>
<feature type="domain" description="Phage shock protein PspC N-terminal" evidence="7">
    <location>
        <begin position="3"/>
        <end position="57"/>
    </location>
</feature>
<dbReference type="EMBL" id="MKQR01000018">
    <property type="protein sequence ID" value="OLR92013.1"/>
    <property type="molecule type" value="Genomic_DNA"/>
</dbReference>
<gene>
    <name evidence="8" type="ORF">BJP25_23635</name>
</gene>
<keyword evidence="2" id="KW-1003">Cell membrane</keyword>
<evidence type="ECO:0000256" key="1">
    <source>
        <dbReference type="ARBA" id="ARBA00004162"/>
    </source>
</evidence>